<dbReference type="Proteomes" id="UP001279734">
    <property type="component" value="Unassembled WGS sequence"/>
</dbReference>
<name>A0AAD3XKY1_NEPGR</name>
<keyword evidence="8" id="KW-1185">Reference proteome</keyword>
<evidence type="ECO:0000313" key="7">
    <source>
        <dbReference type="EMBL" id="GMH08488.1"/>
    </source>
</evidence>
<proteinExistence type="inferred from homology"/>
<evidence type="ECO:0000313" key="8">
    <source>
        <dbReference type="Proteomes" id="UP001279734"/>
    </source>
</evidence>
<dbReference type="EMBL" id="BSYO01000008">
    <property type="protein sequence ID" value="GMH08488.1"/>
    <property type="molecule type" value="Genomic_DNA"/>
</dbReference>
<keyword evidence="6" id="KW-0443">Lipid metabolism</keyword>
<evidence type="ECO:0000256" key="4">
    <source>
        <dbReference type="ARBA" id="ARBA00005254"/>
    </source>
</evidence>
<dbReference type="Gene3D" id="3.90.226.10">
    <property type="entry name" value="2-enoyl-CoA Hydratase, Chain A, domain 1"/>
    <property type="match status" value="1"/>
</dbReference>
<reference evidence="7" key="1">
    <citation type="submission" date="2023-05" db="EMBL/GenBank/DDBJ databases">
        <title>Nepenthes gracilis genome sequencing.</title>
        <authorList>
            <person name="Fukushima K."/>
        </authorList>
    </citation>
    <scope>NUCLEOTIDE SEQUENCE</scope>
    <source>
        <strain evidence="7">SING2019-196</strain>
    </source>
</reference>
<evidence type="ECO:0000256" key="2">
    <source>
        <dbReference type="ARBA" id="ARBA00000765"/>
    </source>
</evidence>
<dbReference type="InterPro" id="IPR001753">
    <property type="entry name" value="Enoyl-CoA_hydra/iso"/>
</dbReference>
<dbReference type="AlphaFoldDB" id="A0AAD3XKY1"/>
<evidence type="ECO:0000256" key="3">
    <source>
        <dbReference type="ARBA" id="ARBA00005005"/>
    </source>
</evidence>
<comment type="pathway">
    <text evidence="3">Lipid metabolism; fatty acid beta-oxidation.</text>
</comment>
<dbReference type="PANTHER" id="PTHR11941:SF75">
    <property type="entry name" value="ENOYL-COA HYDRATASE_ISOMERASE FAMILY PROTEIN"/>
    <property type="match status" value="1"/>
</dbReference>
<sequence length="242" mass="26457">MCTVENRGSILVLRLTGIGEHRLNPTLIDSLRSALYQVKSQASSSAGISALVTTADGKFFSNGLDLAWAKSSGSRSSMMERLQHMLEYFKPLLADLLTLSMPTIAAVTGHAAAAGFMLALGHDYVLMRRDKGFLYMSELDIGLTFPEYVTVAFREKVASPEARRNLLLRSAKIKADEAVKMGIVYSAHDGEEATLEAAIRLGEQLGARKRNGEIYAEIRKSLFPELCKHLGLVGRSIVAPRL</sequence>
<dbReference type="FunFam" id="3.90.226.10:FF:000049">
    <property type="entry name" value="Enoyl-CoA delta isomerase 3"/>
    <property type="match status" value="1"/>
</dbReference>
<dbReference type="GO" id="GO:0006635">
    <property type="term" value="P:fatty acid beta-oxidation"/>
    <property type="evidence" value="ECO:0007669"/>
    <property type="project" value="TreeGrafter"/>
</dbReference>
<dbReference type="CDD" id="cd06558">
    <property type="entry name" value="crotonase-like"/>
    <property type="match status" value="1"/>
</dbReference>
<protein>
    <recommendedName>
        <fullName evidence="5">Delta(3)-Delta(2)-enoyl-CoA isomerase</fullName>
        <ecNumber evidence="5">5.3.3.8</ecNumber>
    </recommendedName>
</protein>
<comment type="caution">
    <text evidence="7">The sequence shown here is derived from an EMBL/GenBank/DDBJ whole genome shotgun (WGS) entry which is preliminary data.</text>
</comment>
<dbReference type="InterPro" id="IPR029045">
    <property type="entry name" value="ClpP/crotonase-like_dom_sf"/>
</dbReference>
<evidence type="ECO:0000256" key="1">
    <source>
        <dbReference type="ARBA" id="ARBA00000452"/>
    </source>
</evidence>
<gene>
    <name evidence="7" type="ORF">Nepgr_010328</name>
</gene>
<evidence type="ECO:0000256" key="5">
    <source>
        <dbReference type="ARBA" id="ARBA00012064"/>
    </source>
</evidence>
<accession>A0AAD3XKY1</accession>
<dbReference type="PANTHER" id="PTHR11941">
    <property type="entry name" value="ENOYL-COA HYDRATASE-RELATED"/>
    <property type="match status" value="1"/>
</dbReference>
<dbReference type="GO" id="GO:0004165">
    <property type="term" value="F:delta(3)-delta(2)-enoyl-CoA isomerase activity"/>
    <property type="evidence" value="ECO:0007669"/>
    <property type="project" value="UniProtKB-EC"/>
</dbReference>
<comment type="catalytic activity">
    <reaction evidence="1">
        <text>a (3Z)-enoyl-CoA = a 4-saturated (2E)-enoyl-CoA</text>
        <dbReference type="Rhea" id="RHEA:45900"/>
        <dbReference type="ChEBI" id="CHEBI:85097"/>
        <dbReference type="ChEBI" id="CHEBI:85489"/>
        <dbReference type="EC" id="5.3.3.8"/>
    </reaction>
</comment>
<dbReference type="SUPFAM" id="SSF52096">
    <property type="entry name" value="ClpP/crotonase"/>
    <property type="match status" value="1"/>
</dbReference>
<dbReference type="EC" id="5.3.3.8" evidence="5"/>
<evidence type="ECO:0000256" key="6">
    <source>
        <dbReference type="ARBA" id="ARBA00023098"/>
    </source>
</evidence>
<dbReference type="Pfam" id="PF00378">
    <property type="entry name" value="ECH_1"/>
    <property type="match status" value="1"/>
</dbReference>
<comment type="catalytic activity">
    <reaction evidence="2">
        <text>a (3E)-enoyl-CoA = a 4-saturated (2E)-enoyl-CoA</text>
        <dbReference type="Rhea" id="RHEA:45228"/>
        <dbReference type="ChEBI" id="CHEBI:58521"/>
        <dbReference type="ChEBI" id="CHEBI:85097"/>
        <dbReference type="EC" id="5.3.3.8"/>
    </reaction>
</comment>
<dbReference type="GO" id="GO:0005777">
    <property type="term" value="C:peroxisome"/>
    <property type="evidence" value="ECO:0007669"/>
    <property type="project" value="TreeGrafter"/>
</dbReference>
<organism evidence="7 8">
    <name type="scientific">Nepenthes gracilis</name>
    <name type="common">Slender pitcher plant</name>
    <dbReference type="NCBI Taxonomy" id="150966"/>
    <lineage>
        <taxon>Eukaryota</taxon>
        <taxon>Viridiplantae</taxon>
        <taxon>Streptophyta</taxon>
        <taxon>Embryophyta</taxon>
        <taxon>Tracheophyta</taxon>
        <taxon>Spermatophyta</taxon>
        <taxon>Magnoliopsida</taxon>
        <taxon>eudicotyledons</taxon>
        <taxon>Gunneridae</taxon>
        <taxon>Pentapetalae</taxon>
        <taxon>Caryophyllales</taxon>
        <taxon>Nepenthaceae</taxon>
        <taxon>Nepenthes</taxon>
    </lineage>
</organism>
<comment type="similarity">
    <text evidence="4">Belongs to the enoyl-CoA hydratase/isomerase family.</text>
</comment>